<gene>
    <name evidence="4" type="ORF">V8G54_017753</name>
</gene>
<feature type="domain" description="Smr" evidence="3">
    <location>
        <begin position="212"/>
        <end position="302"/>
    </location>
</feature>
<dbReference type="InterPro" id="IPR002625">
    <property type="entry name" value="Smr_dom"/>
</dbReference>
<proteinExistence type="predicted"/>
<feature type="region of interest" description="Disordered" evidence="2">
    <location>
        <begin position="332"/>
        <end position="361"/>
    </location>
</feature>
<keyword evidence="5" id="KW-1185">Reference proteome</keyword>
<organism evidence="4 5">
    <name type="scientific">Vigna mungo</name>
    <name type="common">Black gram</name>
    <name type="synonym">Phaseolus mungo</name>
    <dbReference type="NCBI Taxonomy" id="3915"/>
    <lineage>
        <taxon>Eukaryota</taxon>
        <taxon>Viridiplantae</taxon>
        <taxon>Streptophyta</taxon>
        <taxon>Embryophyta</taxon>
        <taxon>Tracheophyta</taxon>
        <taxon>Spermatophyta</taxon>
        <taxon>Magnoliopsida</taxon>
        <taxon>eudicotyledons</taxon>
        <taxon>Gunneridae</taxon>
        <taxon>Pentapetalae</taxon>
        <taxon>rosids</taxon>
        <taxon>fabids</taxon>
        <taxon>Fabales</taxon>
        <taxon>Fabaceae</taxon>
        <taxon>Papilionoideae</taxon>
        <taxon>50 kb inversion clade</taxon>
        <taxon>NPAAA clade</taxon>
        <taxon>indigoferoid/millettioid clade</taxon>
        <taxon>Phaseoleae</taxon>
        <taxon>Vigna</taxon>
    </lineage>
</organism>
<feature type="compositionally biased region" description="Basic and acidic residues" evidence="2">
    <location>
        <begin position="338"/>
        <end position="353"/>
    </location>
</feature>
<dbReference type="PROSITE" id="PS50828">
    <property type="entry name" value="SMR"/>
    <property type="match status" value="1"/>
</dbReference>
<protein>
    <recommendedName>
        <fullName evidence="3">Smr domain-containing protein</fullName>
    </recommendedName>
</protein>
<dbReference type="SMART" id="SM00463">
    <property type="entry name" value="SMR"/>
    <property type="match status" value="1"/>
</dbReference>
<evidence type="ECO:0000313" key="4">
    <source>
        <dbReference type="EMBL" id="WVZ13223.1"/>
    </source>
</evidence>
<dbReference type="AlphaFoldDB" id="A0AAQ3NRF8"/>
<dbReference type="PANTHER" id="PTHR47447">
    <property type="entry name" value="OS03G0856100 PROTEIN"/>
    <property type="match status" value="1"/>
</dbReference>
<evidence type="ECO:0000256" key="1">
    <source>
        <dbReference type="ARBA" id="ARBA00022737"/>
    </source>
</evidence>
<dbReference type="PANTHER" id="PTHR47447:SF24">
    <property type="entry name" value="PENTATRICOPEPTIDE REPEAT-CONTAINING PROTEIN"/>
    <property type="match status" value="1"/>
</dbReference>
<reference evidence="4 5" key="1">
    <citation type="journal article" date="2023" name="Life. Sci Alliance">
        <title>Evolutionary insights into 3D genome organization and epigenetic landscape of Vigna mungo.</title>
        <authorList>
            <person name="Junaid A."/>
            <person name="Singh B."/>
            <person name="Bhatia S."/>
        </authorList>
    </citation>
    <scope>NUCLEOTIDE SEQUENCE [LARGE SCALE GENOMIC DNA]</scope>
    <source>
        <strain evidence="4">Urdbean</strain>
    </source>
</reference>
<dbReference type="EMBL" id="CP144696">
    <property type="protein sequence ID" value="WVZ13223.1"/>
    <property type="molecule type" value="Genomic_DNA"/>
</dbReference>
<evidence type="ECO:0000313" key="5">
    <source>
        <dbReference type="Proteomes" id="UP001374535"/>
    </source>
</evidence>
<keyword evidence="1" id="KW-0677">Repeat</keyword>
<sequence length="361" mass="40619">MSCTKFIAADSDPLEGSFNPVLMSYLVKPILNCSLYSWWETCCLRSNKISLGSRILKVTTKSKCAPLWLLPPAALASMSTSTENIKYLYILMDPPIAEPFYPHQYFRVHTRLNDAYNLIDEMIKIRASDIHQVIGQMIKGDFDDESNWQIVEYVFDKLSSEGCGLGVRFYNALLEALWWMFQRERAARVLDEASKRGLFPELFRKSKLVWSVDVHRMSEGAALTALSVWLNNIQEMFLNSEHLPVIATVVVVRGEMEKTTDAQDFPIAKAAMSFLQDNVPSSSFTFPEWNKGRIVCQQSQLRQILTGTESSSSKKKMDKLISLSNTPLTTAGAIASKPDGKANDVDSRTDSTRTELLTSAV</sequence>
<dbReference type="Proteomes" id="UP001374535">
    <property type="component" value="Chromosome 5"/>
</dbReference>
<evidence type="ECO:0000259" key="3">
    <source>
        <dbReference type="PROSITE" id="PS50828"/>
    </source>
</evidence>
<evidence type="ECO:0000256" key="2">
    <source>
        <dbReference type="SAM" id="MobiDB-lite"/>
    </source>
</evidence>
<accession>A0AAQ3NRF8</accession>
<name>A0AAQ3NRF8_VIGMU</name>